<evidence type="ECO:0000256" key="5">
    <source>
        <dbReference type="ARBA" id="ARBA00022989"/>
    </source>
</evidence>
<evidence type="ECO:0000256" key="2">
    <source>
        <dbReference type="ARBA" id="ARBA00022448"/>
    </source>
</evidence>
<dbReference type="GO" id="GO:0015250">
    <property type="term" value="F:water channel activity"/>
    <property type="evidence" value="ECO:0007669"/>
    <property type="project" value="TreeGrafter"/>
</dbReference>
<dbReference type="GO" id="GO:0019755">
    <property type="term" value="P:one-carbon compound transport"/>
    <property type="evidence" value="ECO:0007669"/>
    <property type="project" value="UniProtKB-ARBA"/>
</dbReference>
<dbReference type="Gene3D" id="1.20.1080.10">
    <property type="entry name" value="Glycerol uptake facilitator protein"/>
    <property type="match status" value="1"/>
</dbReference>
<feature type="transmembrane region" description="Helical" evidence="8">
    <location>
        <begin position="143"/>
        <end position="162"/>
    </location>
</feature>
<evidence type="ECO:0000313" key="10">
    <source>
        <dbReference type="Proteomes" id="UP001438707"/>
    </source>
</evidence>
<dbReference type="Pfam" id="PF00230">
    <property type="entry name" value="MIP"/>
    <property type="match status" value="1"/>
</dbReference>
<dbReference type="InterPro" id="IPR000425">
    <property type="entry name" value="MIP"/>
</dbReference>
<evidence type="ECO:0000256" key="1">
    <source>
        <dbReference type="ARBA" id="ARBA00004127"/>
    </source>
</evidence>
<protein>
    <recommendedName>
        <fullName evidence="11">Aquaporin</fullName>
    </recommendedName>
</protein>
<name>A0AAW1S2D7_9CHLO</name>
<evidence type="ECO:0000256" key="4">
    <source>
        <dbReference type="ARBA" id="ARBA00022737"/>
    </source>
</evidence>
<comment type="caution">
    <text evidence="9">The sequence shown here is derived from an EMBL/GenBank/DDBJ whole genome shotgun (WGS) entry which is preliminary data.</text>
</comment>
<reference evidence="9 10" key="1">
    <citation type="journal article" date="2024" name="Nat. Commun.">
        <title>Phylogenomics reveals the evolutionary origins of lichenization in chlorophyte algae.</title>
        <authorList>
            <person name="Puginier C."/>
            <person name="Libourel C."/>
            <person name="Otte J."/>
            <person name="Skaloud P."/>
            <person name="Haon M."/>
            <person name="Grisel S."/>
            <person name="Petersen M."/>
            <person name="Berrin J.G."/>
            <person name="Delaux P.M."/>
            <person name="Dal Grande F."/>
            <person name="Keller J."/>
        </authorList>
    </citation>
    <scope>NUCLEOTIDE SEQUENCE [LARGE SCALE GENOMIC DNA]</scope>
    <source>
        <strain evidence="9 10">SAG 2145</strain>
    </source>
</reference>
<feature type="transmembrane region" description="Helical" evidence="8">
    <location>
        <begin position="95"/>
        <end position="123"/>
    </location>
</feature>
<feature type="transmembrane region" description="Helical" evidence="8">
    <location>
        <begin position="214"/>
        <end position="237"/>
    </location>
</feature>
<evidence type="ECO:0000313" key="9">
    <source>
        <dbReference type="EMBL" id="KAK9840175.1"/>
    </source>
</evidence>
<sequence>MPGLLQMPPERFGKTKYLIAALAEFLGAGLFAFTGTAILSLATKGAEPNVVWAALGNGFALAIAIYCSANLSGGHITPSVTIGTMVTGHIPVLKGLLYMFAQLTGSCFGILLIAGLVPGSYIGMGNHGTGCFTPQMGVTKGMLFGWEFFLSFILVSTVYAVAIGEPTFGNIAPFIVGLSLVLDLFAGAGYSGGGVSPARVLGPAIVFHCHWNTAWVYVLAEMLGGIIAGVLACPLYGDHAPWLDKLMPWGHHAMTKESMRAGHQPEGNLMGADHLTGIVKDDSAHGPQVKPMAPV</sequence>
<keyword evidence="2 7" id="KW-0813">Transport</keyword>
<dbReference type="GO" id="GO:0012505">
    <property type="term" value="C:endomembrane system"/>
    <property type="evidence" value="ECO:0007669"/>
    <property type="project" value="UniProtKB-SubCell"/>
</dbReference>
<dbReference type="GO" id="GO:0016020">
    <property type="term" value="C:membrane"/>
    <property type="evidence" value="ECO:0007669"/>
    <property type="project" value="InterPro"/>
</dbReference>
<feature type="transmembrane region" description="Helical" evidence="8">
    <location>
        <begin position="17"/>
        <end position="38"/>
    </location>
</feature>
<dbReference type="Proteomes" id="UP001438707">
    <property type="component" value="Unassembled WGS sequence"/>
</dbReference>
<dbReference type="GO" id="GO:0005737">
    <property type="term" value="C:cytoplasm"/>
    <property type="evidence" value="ECO:0007669"/>
    <property type="project" value="UniProtKB-ARBA"/>
</dbReference>
<evidence type="ECO:0000256" key="7">
    <source>
        <dbReference type="RuleBase" id="RU000477"/>
    </source>
</evidence>
<dbReference type="PRINTS" id="PR00783">
    <property type="entry name" value="MINTRINSICP"/>
</dbReference>
<dbReference type="SUPFAM" id="SSF81338">
    <property type="entry name" value="Aquaporin-like"/>
    <property type="match status" value="1"/>
</dbReference>
<keyword evidence="4" id="KW-0677">Repeat</keyword>
<evidence type="ECO:0000256" key="6">
    <source>
        <dbReference type="ARBA" id="ARBA00023136"/>
    </source>
</evidence>
<proteinExistence type="inferred from homology"/>
<accession>A0AAW1S2D7</accession>
<keyword evidence="5 8" id="KW-1133">Transmembrane helix</keyword>
<dbReference type="InterPro" id="IPR034294">
    <property type="entry name" value="Aquaporin_transptr"/>
</dbReference>
<keyword evidence="6 8" id="KW-0472">Membrane</keyword>
<feature type="transmembrane region" description="Helical" evidence="8">
    <location>
        <begin position="174"/>
        <end position="194"/>
    </location>
</feature>
<evidence type="ECO:0008006" key="11">
    <source>
        <dbReference type="Google" id="ProtNLM"/>
    </source>
</evidence>
<evidence type="ECO:0000256" key="8">
    <source>
        <dbReference type="SAM" id="Phobius"/>
    </source>
</evidence>
<organism evidence="9 10">
    <name type="scientific">Apatococcus lobatus</name>
    <dbReference type="NCBI Taxonomy" id="904363"/>
    <lineage>
        <taxon>Eukaryota</taxon>
        <taxon>Viridiplantae</taxon>
        <taxon>Chlorophyta</taxon>
        <taxon>core chlorophytes</taxon>
        <taxon>Trebouxiophyceae</taxon>
        <taxon>Chlorellales</taxon>
        <taxon>Chlorellaceae</taxon>
        <taxon>Apatococcus</taxon>
    </lineage>
</organism>
<keyword evidence="10" id="KW-1185">Reference proteome</keyword>
<dbReference type="InterPro" id="IPR023271">
    <property type="entry name" value="Aquaporin-like"/>
</dbReference>
<feature type="transmembrane region" description="Helical" evidence="8">
    <location>
        <begin position="50"/>
        <end position="69"/>
    </location>
</feature>
<evidence type="ECO:0000256" key="3">
    <source>
        <dbReference type="ARBA" id="ARBA00022692"/>
    </source>
</evidence>
<comment type="subcellular location">
    <subcellularLocation>
        <location evidence="1">Endomembrane system</location>
        <topology evidence="1">Multi-pass membrane protein</topology>
    </subcellularLocation>
</comment>
<keyword evidence="3 7" id="KW-0812">Transmembrane</keyword>
<dbReference type="PANTHER" id="PTHR45665:SF9">
    <property type="entry name" value="AQUAPORIN-8"/>
    <property type="match status" value="1"/>
</dbReference>
<gene>
    <name evidence="9" type="ORF">WJX74_004807</name>
</gene>
<dbReference type="EMBL" id="JALJOS010000004">
    <property type="protein sequence ID" value="KAK9840175.1"/>
    <property type="molecule type" value="Genomic_DNA"/>
</dbReference>
<comment type="similarity">
    <text evidence="7">Belongs to the MIP/aquaporin (TC 1.A.8) family.</text>
</comment>
<dbReference type="PANTHER" id="PTHR45665">
    <property type="entry name" value="AQUAPORIN-8"/>
    <property type="match status" value="1"/>
</dbReference>
<dbReference type="AlphaFoldDB" id="A0AAW1S2D7"/>